<evidence type="ECO:0000256" key="6">
    <source>
        <dbReference type="PIRSR" id="PIRSR630616-1"/>
    </source>
</evidence>
<dbReference type="PROSITE" id="PS00108">
    <property type="entry name" value="PROTEIN_KINASE_ST"/>
    <property type="match status" value="1"/>
</dbReference>
<keyword evidence="1 11" id="KW-0723">Serine/threonine-protein kinase</keyword>
<dbReference type="Pfam" id="PF00069">
    <property type="entry name" value="Pkinase"/>
    <property type="match status" value="1"/>
</dbReference>
<feature type="binding site" evidence="7">
    <location>
        <position position="468"/>
    </location>
    <ligand>
        <name>ATP</name>
        <dbReference type="ChEBI" id="CHEBI:30616"/>
    </ligand>
</feature>
<evidence type="ECO:0000313" key="12">
    <source>
        <dbReference type="Proteomes" id="UP000007799"/>
    </source>
</evidence>
<dbReference type="EMBL" id="GL832971">
    <property type="protein sequence ID" value="EGD75047.1"/>
    <property type="molecule type" value="Genomic_DNA"/>
</dbReference>
<feature type="binding site" evidence="7">
    <location>
        <position position="583"/>
    </location>
    <ligand>
        <name>ATP</name>
        <dbReference type="ChEBI" id="CHEBI:30616"/>
    </ligand>
</feature>
<feature type="region of interest" description="Disordered" evidence="9">
    <location>
        <begin position="170"/>
        <end position="362"/>
    </location>
</feature>
<feature type="binding site" evidence="7">
    <location>
        <begin position="569"/>
        <end position="570"/>
    </location>
    <ligand>
        <name>ATP</name>
        <dbReference type="ChEBI" id="CHEBI:30616"/>
    </ligand>
</feature>
<feature type="domain" description="Protein kinase" evidence="10">
    <location>
        <begin position="396"/>
        <end position="708"/>
    </location>
</feature>
<evidence type="ECO:0000256" key="1">
    <source>
        <dbReference type="ARBA" id="ARBA00022527"/>
    </source>
</evidence>
<dbReference type="InterPro" id="IPR011009">
    <property type="entry name" value="Kinase-like_dom_sf"/>
</dbReference>
<gene>
    <name evidence="11" type="ORF">PTSG_06704</name>
</gene>
<evidence type="ECO:0000256" key="8">
    <source>
        <dbReference type="PIRSR" id="PIRSR630616-3"/>
    </source>
</evidence>
<dbReference type="GeneID" id="16072665"/>
<dbReference type="PROSITE" id="PS50011">
    <property type="entry name" value="PROTEIN_KINASE_DOM"/>
    <property type="match status" value="1"/>
</dbReference>
<evidence type="ECO:0000259" key="10">
    <source>
        <dbReference type="PROSITE" id="PS50011"/>
    </source>
</evidence>
<accession>F2UEJ7</accession>
<feature type="region of interest" description="Disordered" evidence="9">
    <location>
        <begin position="1"/>
        <end position="136"/>
    </location>
</feature>
<dbReference type="InterPro" id="IPR000719">
    <property type="entry name" value="Prot_kinase_dom"/>
</dbReference>
<feature type="compositionally biased region" description="Low complexity" evidence="9">
    <location>
        <begin position="424"/>
        <end position="439"/>
    </location>
</feature>
<dbReference type="InterPro" id="IPR008271">
    <property type="entry name" value="Ser/Thr_kinase_AS"/>
</dbReference>
<dbReference type="InterPro" id="IPR030616">
    <property type="entry name" value="Aur-like"/>
</dbReference>
<dbReference type="AlphaFoldDB" id="F2UEJ7"/>
<dbReference type="OrthoDB" id="6513151at2759"/>
<dbReference type="SUPFAM" id="SSF56112">
    <property type="entry name" value="Protein kinase-like (PK-like)"/>
    <property type="match status" value="1"/>
</dbReference>
<feature type="compositionally biased region" description="Low complexity" evidence="9">
    <location>
        <begin position="114"/>
        <end position="128"/>
    </location>
</feature>
<feature type="compositionally biased region" description="Basic and acidic residues" evidence="9">
    <location>
        <begin position="296"/>
        <end position="305"/>
    </location>
</feature>
<sequence length="723" mass="80196">MEATATYSTRQTRAAACFPHHEINDQDNAGRRPPCHHVADSTMHSSVAAGGETQEEEDENEEQEPGVVRTPTGDDSPSDRSIESELVPSHGNQPRYHRPLNRVARFPDEERDAQQQQQHWLQEQQQEQLGRKERQVHKEEEVCHAVAVTAPKTVITSITQHGMHGLTVLRPPRRRGAVASPEKTPTEDQDIHRQTHARHTPDHRPEHQQRHTSSREETANRAQVVVAVNVTDGRSGDGAATRNPYMCDGAPDQDADVDEGQGVGEQQRPQSNGPLVREQAVPDVHRRCSCKQSGCARDERSRGQEAETPCVADEEDTSVRISEDSAATVAESGRRRKKKRSKKSKGDKSKKKGEKGPLKIGGRRTAVAAHPLVLPRPSPATTKKMTTDEALRQRGLQRQRLLGAGTFGDVFLVRTRDGAHRTDSPSYSDTSMSTASSPSVGPCINNSSVVAGGGGAGGVDGSMVFALKIMPKTADEAFLDAVREEALIGFQLNHPHIVRAFEMFETRHSICLLLEAGEAGDLYDAVHSGAFDCGYAGHTSQVLLQVIVLSGLEFLHRNKQLVHCDIKCENIVLTPTHKAKICDLGTCRRVGHVQTIVNGTPEYLSPELVEVFYTHPDLRQPYTITPAIDLWAFGVLCFFVLTHEKPWTFAHPDNDRFRDAIIECTHVHRPWATFDATLIRFFATLLVLDASKRPAHEDIRAMIKDDWANVCRHWRSIHAVTYV</sequence>
<dbReference type="SMART" id="SM00220">
    <property type="entry name" value="S_TKc"/>
    <property type="match status" value="1"/>
</dbReference>
<dbReference type="KEGG" id="sre:PTSG_06704"/>
<evidence type="ECO:0000256" key="3">
    <source>
        <dbReference type="ARBA" id="ARBA00022741"/>
    </source>
</evidence>
<feature type="compositionally biased region" description="Basic residues" evidence="9">
    <location>
        <begin position="334"/>
        <end position="353"/>
    </location>
</feature>
<evidence type="ECO:0000256" key="4">
    <source>
        <dbReference type="ARBA" id="ARBA00022777"/>
    </source>
</evidence>
<evidence type="ECO:0000313" key="11">
    <source>
        <dbReference type="EMBL" id="EGD75047.1"/>
    </source>
</evidence>
<keyword evidence="4 11" id="KW-0418">Kinase</keyword>
<feature type="cross-link" description="Glycyl lysine isopeptide (Lys-Gly) (interchain with G-Cter in SUMO2)" evidence="8">
    <location>
        <position position="567"/>
    </location>
</feature>
<dbReference type="Gene3D" id="1.10.510.10">
    <property type="entry name" value="Transferase(Phosphotransferase) domain 1"/>
    <property type="match status" value="1"/>
</dbReference>
<dbReference type="GO" id="GO:0004674">
    <property type="term" value="F:protein serine/threonine kinase activity"/>
    <property type="evidence" value="ECO:0007669"/>
    <property type="project" value="UniProtKB-KW"/>
</dbReference>
<feature type="compositionally biased region" description="Basic and acidic residues" evidence="9">
    <location>
        <begin position="19"/>
        <end position="30"/>
    </location>
</feature>
<dbReference type="GO" id="GO:0005524">
    <property type="term" value="F:ATP binding"/>
    <property type="evidence" value="ECO:0007669"/>
    <property type="project" value="UniProtKB-KW"/>
</dbReference>
<feature type="compositionally biased region" description="Acidic residues" evidence="9">
    <location>
        <begin position="53"/>
        <end position="64"/>
    </location>
</feature>
<dbReference type="InParanoid" id="F2UEJ7"/>
<feature type="region of interest" description="Disordered" evidence="9">
    <location>
        <begin position="418"/>
        <end position="439"/>
    </location>
</feature>
<organism evidence="12">
    <name type="scientific">Salpingoeca rosetta (strain ATCC 50818 / BSB-021)</name>
    <dbReference type="NCBI Taxonomy" id="946362"/>
    <lineage>
        <taxon>Eukaryota</taxon>
        <taxon>Choanoflagellata</taxon>
        <taxon>Craspedida</taxon>
        <taxon>Salpingoecidae</taxon>
        <taxon>Salpingoeca</taxon>
    </lineage>
</organism>
<protein>
    <submittedName>
        <fullName evidence="11">Serine/threonine protein kinase</fullName>
    </submittedName>
</protein>
<reference evidence="11" key="1">
    <citation type="submission" date="2009-08" db="EMBL/GenBank/DDBJ databases">
        <title>Annotation of Salpingoeca rosetta.</title>
        <authorList>
            <consortium name="The Broad Institute Genome Sequencing Platform"/>
            <person name="Russ C."/>
            <person name="Cuomo C."/>
            <person name="Burger G."/>
            <person name="Gray M.W."/>
            <person name="Holland P.W.H."/>
            <person name="King N."/>
            <person name="Lang F.B.F."/>
            <person name="Roger A.J."/>
            <person name="Ruiz-Trillo I."/>
            <person name="Young S.K."/>
            <person name="Zeng Q."/>
            <person name="Gargeya S."/>
            <person name="Alvarado L."/>
            <person name="Berlin A."/>
            <person name="Chapman S.B."/>
            <person name="Chen Z."/>
            <person name="Freedman E."/>
            <person name="Gellesch M."/>
            <person name="Goldberg J."/>
            <person name="Griggs A."/>
            <person name="Gujja S."/>
            <person name="Heilman E."/>
            <person name="Heiman D."/>
            <person name="Howarth C."/>
            <person name="Mehta T."/>
            <person name="Neiman D."/>
            <person name="Pearson M."/>
            <person name="Roberts A."/>
            <person name="Saif S."/>
            <person name="Shea T."/>
            <person name="Shenoy N."/>
            <person name="Sisk P."/>
            <person name="Stolte C."/>
            <person name="Sykes S."/>
            <person name="White J."/>
            <person name="Yandava C."/>
            <person name="Haas B."/>
            <person name="Nusbaum C."/>
            <person name="Birren B."/>
        </authorList>
    </citation>
    <scope>NUCLEOTIDE SEQUENCE [LARGE SCALE GENOMIC DNA]</scope>
    <source>
        <strain evidence="11">ATCC 50818</strain>
    </source>
</reference>
<dbReference type="Proteomes" id="UP000007799">
    <property type="component" value="Unassembled WGS sequence"/>
</dbReference>
<evidence type="ECO:0000256" key="9">
    <source>
        <dbReference type="SAM" id="MobiDB-lite"/>
    </source>
</evidence>
<dbReference type="RefSeq" id="XP_004992100.1">
    <property type="nucleotide sequence ID" value="XM_004992043.1"/>
</dbReference>
<keyword evidence="3 7" id="KW-0547">Nucleotide-binding</keyword>
<keyword evidence="12" id="KW-1185">Reference proteome</keyword>
<feature type="compositionally biased region" description="Low complexity" evidence="9">
    <location>
        <begin position="220"/>
        <end position="230"/>
    </location>
</feature>
<keyword evidence="2" id="KW-0808">Transferase</keyword>
<evidence type="ECO:0000256" key="7">
    <source>
        <dbReference type="PIRSR" id="PIRSR630616-2"/>
    </source>
</evidence>
<feature type="active site" description="Proton acceptor" evidence="6">
    <location>
        <position position="565"/>
    </location>
</feature>
<evidence type="ECO:0000256" key="2">
    <source>
        <dbReference type="ARBA" id="ARBA00022679"/>
    </source>
</evidence>
<keyword evidence="5 7" id="KW-0067">ATP-binding</keyword>
<dbReference type="PANTHER" id="PTHR24350">
    <property type="entry name" value="SERINE/THREONINE-PROTEIN KINASE IAL-RELATED"/>
    <property type="match status" value="1"/>
</dbReference>
<dbReference type="eggNOG" id="KOG0032">
    <property type="taxonomic scope" value="Eukaryota"/>
</dbReference>
<name>F2UEJ7_SALR5</name>
<feature type="compositionally biased region" description="Polar residues" evidence="9">
    <location>
        <begin position="1"/>
        <end position="12"/>
    </location>
</feature>
<proteinExistence type="predicted"/>
<evidence type="ECO:0000256" key="5">
    <source>
        <dbReference type="ARBA" id="ARBA00022840"/>
    </source>
</evidence>
<feature type="compositionally biased region" description="Basic and acidic residues" evidence="9">
    <location>
        <begin position="184"/>
        <end position="219"/>
    </location>
</feature>